<feature type="domain" description="BTB" evidence="8">
    <location>
        <begin position="44"/>
        <end position="109"/>
    </location>
</feature>
<keyword evidence="1" id="KW-0217">Developmental protein</keyword>
<dbReference type="GO" id="GO:0006357">
    <property type="term" value="P:regulation of transcription by RNA polymerase II"/>
    <property type="evidence" value="ECO:0007669"/>
    <property type="project" value="TreeGrafter"/>
</dbReference>
<dbReference type="GO" id="GO:0008406">
    <property type="term" value="P:gonad development"/>
    <property type="evidence" value="ECO:0007669"/>
    <property type="project" value="UniProtKB-ARBA"/>
</dbReference>
<accession>A0A834VE64</accession>
<organism evidence="10">
    <name type="scientific">Sarcoptes scabiei</name>
    <name type="common">Itch mite</name>
    <name type="synonym">Acarus scabiei</name>
    <dbReference type="NCBI Taxonomy" id="52283"/>
    <lineage>
        <taxon>Eukaryota</taxon>
        <taxon>Metazoa</taxon>
        <taxon>Ecdysozoa</taxon>
        <taxon>Arthropoda</taxon>
        <taxon>Chelicerata</taxon>
        <taxon>Arachnida</taxon>
        <taxon>Acari</taxon>
        <taxon>Acariformes</taxon>
        <taxon>Sarcoptiformes</taxon>
        <taxon>Astigmata</taxon>
        <taxon>Psoroptidia</taxon>
        <taxon>Sarcoptoidea</taxon>
        <taxon>Sarcoptidae</taxon>
        <taxon>Sarcoptinae</taxon>
        <taxon>Sarcoptes</taxon>
    </lineage>
</organism>
<dbReference type="PROSITE" id="PS00028">
    <property type="entry name" value="ZINC_FINGER_C2H2_1"/>
    <property type="match status" value="1"/>
</dbReference>
<sequence>MQIELKMAAINHPSQQQQYCLKWNSFHTNITDVFQNMLVHENLVDVTLACEGASIKAHKMILAACSPYFQNLFMTNPCKHPIVILKDVKFNDLKAIIDFIYSGEVNIPQDQLNSLLKTAETLKIKGLADFGEKQMLNNNHHHNNNNNHPTNLSMKNAISLNFTNLTNFNRKRKRTRIHYPHHQNSNPNLSAINNHSPHNNINNKIFNNYNNNINHNNNNITNNNHLPNNNVQAKELMNGNKDSGGDSSDDDEGNRSTKSSTIEKNLFSNTLTNGGGNGVSIKSPREYKNHSSNHSVQSHQSNIYDQDDNDRDDSEEFEPTKLLEQSMSTLDNTGVDYSPENNAGDVQSGEDDDEDNKGFLDDEYSSNNSNADLNMPPLALNSFTNQFNSSSNNNNNSNHNNNSNNSNNLNVNKTIEEYEALLSEIQTKNLTTCPICSKEFIKKSKLIRHYHTHFSDFRPKFSCVFCGKLFTTQDWCKRHALNCQLKHYQQISQLDLYNE</sequence>
<dbReference type="PANTHER" id="PTHR23110:SF111">
    <property type="entry name" value="LONGITUDINALS LACKING PROTEIN, ISOFORMS F_I_K_T"/>
    <property type="match status" value="1"/>
</dbReference>
<feature type="compositionally biased region" description="Low complexity" evidence="7">
    <location>
        <begin position="381"/>
        <end position="409"/>
    </location>
</feature>
<dbReference type="GO" id="GO:0045467">
    <property type="term" value="P:R7 cell development"/>
    <property type="evidence" value="ECO:0007669"/>
    <property type="project" value="UniProtKB-ARBA"/>
</dbReference>
<evidence type="ECO:0000256" key="1">
    <source>
        <dbReference type="ARBA" id="ARBA00022473"/>
    </source>
</evidence>
<evidence type="ECO:0000256" key="7">
    <source>
        <dbReference type="SAM" id="MobiDB-lite"/>
    </source>
</evidence>
<dbReference type="SMART" id="SM00225">
    <property type="entry name" value="BTB"/>
    <property type="match status" value="1"/>
</dbReference>
<dbReference type="EMBL" id="WVUK01000056">
    <property type="protein sequence ID" value="KAF7492315.1"/>
    <property type="molecule type" value="Genomic_DNA"/>
</dbReference>
<feature type="domain" description="C2H2-type" evidence="9">
    <location>
        <begin position="431"/>
        <end position="458"/>
    </location>
</feature>
<dbReference type="SUPFAM" id="SSF57667">
    <property type="entry name" value="beta-beta-alpha zinc fingers"/>
    <property type="match status" value="1"/>
</dbReference>
<dbReference type="GO" id="GO:0007464">
    <property type="term" value="P:R3/R4 cell fate commitment"/>
    <property type="evidence" value="ECO:0007669"/>
    <property type="project" value="UniProtKB-ARBA"/>
</dbReference>
<feature type="compositionally biased region" description="Low complexity" evidence="7">
    <location>
        <begin position="290"/>
        <end position="302"/>
    </location>
</feature>
<keyword evidence="6" id="KW-0862">Zinc</keyword>
<keyword evidence="3" id="KW-0524">Neurogenesis</keyword>
<reference evidence="12" key="1">
    <citation type="journal article" date="2020" name="PLoS Negl. Trop. Dis.">
        <title>High-quality nuclear genome for Sarcoptes scabiei-A critical resource for a neglected parasite.</title>
        <authorList>
            <person name="Korhonen P.K."/>
            <person name="Gasser R.B."/>
            <person name="Ma G."/>
            <person name="Wang T."/>
            <person name="Stroehlein A.J."/>
            <person name="Young N.D."/>
            <person name="Ang C.S."/>
            <person name="Fernando D.D."/>
            <person name="Lu H.C."/>
            <person name="Taylor S."/>
            <person name="Reynolds S.L."/>
            <person name="Mofiz E."/>
            <person name="Najaraj S.H."/>
            <person name="Gowda H."/>
            <person name="Madugundu A."/>
            <person name="Renuse S."/>
            <person name="Holt D."/>
            <person name="Pandey A."/>
            <person name="Papenfuss A.T."/>
            <person name="Fischer K."/>
        </authorList>
    </citation>
    <scope>NUCLEOTIDE SEQUENCE [LARGE SCALE GENOMIC DNA]</scope>
</reference>
<evidence type="ECO:0000259" key="9">
    <source>
        <dbReference type="PROSITE" id="PS50157"/>
    </source>
</evidence>
<keyword evidence="2" id="KW-0221">Differentiation</keyword>
<dbReference type="Pfam" id="PF00651">
    <property type="entry name" value="BTB"/>
    <property type="match status" value="1"/>
</dbReference>
<dbReference type="GO" id="GO:0016199">
    <property type="term" value="P:axon midline choice point recognition"/>
    <property type="evidence" value="ECO:0007669"/>
    <property type="project" value="UniProtKB-ARBA"/>
</dbReference>
<dbReference type="EnsemblMetazoa" id="SSS_8166s_mrna">
    <property type="protein sequence ID" value="KAF7492315.1"/>
    <property type="gene ID" value="SSS_8166"/>
</dbReference>
<dbReference type="GO" id="GO:0007526">
    <property type="term" value="P:larval somatic muscle development"/>
    <property type="evidence" value="ECO:0007669"/>
    <property type="project" value="UniProtKB-ARBA"/>
</dbReference>
<dbReference type="OrthoDB" id="9978265at2759"/>
<gene>
    <name evidence="10" type="ORF">SSS_8166</name>
</gene>
<evidence type="ECO:0000313" key="12">
    <source>
        <dbReference type="Proteomes" id="UP000070412"/>
    </source>
</evidence>
<dbReference type="SUPFAM" id="SSF54695">
    <property type="entry name" value="POZ domain"/>
    <property type="match status" value="1"/>
</dbReference>
<evidence type="ECO:0000256" key="6">
    <source>
        <dbReference type="PROSITE-ProRule" id="PRU00042"/>
    </source>
</evidence>
<keyword evidence="12" id="KW-1185">Reference proteome</keyword>
<dbReference type="SMART" id="SM00355">
    <property type="entry name" value="ZnF_C2H2"/>
    <property type="match status" value="2"/>
</dbReference>
<evidence type="ECO:0000259" key="8">
    <source>
        <dbReference type="PROSITE" id="PS50097"/>
    </source>
</evidence>
<protein>
    <submittedName>
        <fullName evidence="10">Protein bric-a-brac 2</fullName>
    </submittedName>
</protein>
<dbReference type="GO" id="GO:0005634">
    <property type="term" value="C:nucleus"/>
    <property type="evidence" value="ECO:0007669"/>
    <property type="project" value="UniProtKB-ARBA"/>
</dbReference>
<dbReference type="GO" id="GO:0035167">
    <property type="term" value="P:larval lymph gland hemopoiesis"/>
    <property type="evidence" value="ECO:0007669"/>
    <property type="project" value="UniProtKB-ARBA"/>
</dbReference>
<reference evidence="11" key="3">
    <citation type="submission" date="2022-06" db="UniProtKB">
        <authorList>
            <consortium name="EnsemblMetazoa"/>
        </authorList>
    </citation>
    <scope>IDENTIFICATION</scope>
</reference>
<dbReference type="InterPro" id="IPR036236">
    <property type="entry name" value="Znf_C2H2_sf"/>
</dbReference>
<dbReference type="Proteomes" id="UP000070412">
    <property type="component" value="Unassembled WGS sequence"/>
</dbReference>
<reference evidence="10" key="2">
    <citation type="submission" date="2020-01" db="EMBL/GenBank/DDBJ databases">
        <authorList>
            <person name="Korhonen P.K.K."/>
            <person name="Guangxu M.G."/>
            <person name="Wang T.W."/>
            <person name="Stroehlein A.J.S."/>
            <person name="Young N.D."/>
            <person name="Ang C.-S.A."/>
            <person name="Fernando D.W.F."/>
            <person name="Lu H.L."/>
            <person name="Taylor S.T."/>
            <person name="Ehtesham M.E.M."/>
            <person name="Najaraj S.H.N."/>
            <person name="Harsha G.H.G."/>
            <person name="Madugundu A.M."/>
            <person name="Renuse S.R."/>
            <person name="Holt D.H."/>
            <person name="Pandey A.P."/>
            <person name="Papenfuss A.P."/>
            <person name="Gasser R.B.G."/>
            <person name="Fischer K.F."/>
        </authorList>
    </citation>
    <scope>NUCLEOTIDE SEQUENCE</scope>
    <source>
        <strain evidence="10">SSS_KF_BRIS2020</strain>
    </source>
</reference>
<dbReference type="PROSITE" id="PS50157">
    <property type="entry name" value="ZINC_FINGER_C2H2_2"/>
    <property type="match status" value="1"/>
</dbReference>
<dbReference type="Gene3D" id="3.30.160.60">
    <property type="entry name" value="Classic Zinc Finger"/>
    <property type="match status" value="1"/>
</dbReference>
<dbReference type="CDD" id="cd18315">
    <property type="entry name" value="BTB_POZ_BAB-like"/>
    <property type="match status" value="1"/>
</dbReference>
<dbReference type="InterPro" id="IPR051095">
    <property type="entry name" value="Dros_DevTransReg"/>
</dbReference>
<evidence type="ECO:0000256" key="5">
    <source>
        <dbReference type="ARBA" id="ARBA00037382"/>
    </source>
</evidence>
<feature type="compositionally biased region" description="Polar residues" evidence="7">
    <location>
        <begin position="256"/>
        <end position="272"/>
    </location>
</feature>
<keyword evidence="6" id="KW-0863">Zinc-finger</keyword>
<feature type="compositionally biased region" description="Polar residues" evidence="7">
    <location>
        <begin position="182"/>
        <end position="191"/>
    </location>
</feature>
<dbReference type="GO" id="GO:0008270">
    <property type="term" value="F:zinc ion binding"/>
    <property type="evidence" value="ECO:0007669"/>
    <property type="project" value="UniProtKB-KW"/>
</dbReference>
<keyword evidence="4" id="KW-0539">Nucleus</keyword>
<dbReference type="InterPro" id="IPR013087">
    <property type="entry name" value="Znf_C2H2_type"/>
</dbReference>
<name>A0A834VE64_SARSC</name>
<feature type="compositionally biased region" description="Low complexity" evidence="7">
    <location>
        <begin position="192"/>
        <end position="230"/>
    </location>
</feature>
<dbReference type="InterPro" id="IPR000210">
    <property type="entry name" value="BTB/POZ_dom"/>
</dbReference>
<dbReference type="InterPro" id="IPR011333">
    <property type="entry name" value="SKP1/BTB/POZ_sf"/>
</dbReference>
<dbReference type="GO" id="GO:0045476">
    <property type="term" value="P:nurse cell apoptotic process"/>
    <property type="evidence" value="ECO:0007669"/>
    <property type="project" value="UniProtKB-ARBA"/>
</dbReference>
<proteinExistence type="predicted"/>
<dbReference type="GO" id="GO:0048813">
    <property type="term" value="P:dendrite morphogenesis"/>
    <property type="evidence" value="ECO:0007669"/>
    <property type="project" value="UniProtKB-ARBA"/>
</dbReference>
<evidence type="ECO:0000313" key="10">
    <source>
        <dbReference type="EMBL" id="KAF7492315.1"/>
    </source>
</evidence>
<evidence type="ECO:0000313" key="11">
    <source>
        <dbReference type="EnsemblMetazoa" id="KAF7492315.1"/>
    </source>
</evidence>
<feature type="region of interest" description="Disordered" evidence="7">
    <location>
        <begin position="179"/>
        <end position="409"/>
    </location>
</feature>
<dbReference type="PROSITE" id="PS50097">
    <property type="entry name" value="BTB"/>
    <property type="match status" value="1"/>
</dbReference>
<evidence type="ECO:0000256" key="3">
    <source>
        <dbReference type="ARBA" id="ARBA00022902"/>
    </source>
</evidence>
<dbReference type="Gene3D" id="3.30.710.10">
    <property type="entry name" value="Potassium Channel Kv1.1, Chain A"/>
    <property type="match status" value="1"/>
</dbReference>
<feature type="compositionally biased region" description="Acidic residues" evidence="7">
    <location>
        <begin position="305"/>
        <end position="317"/>
    </location>
</feature>
<evidence type="ECO:0000256" key="4">
    <source>
        <dbReference type="ARBA" id="ARBA00023242"/>
    </source>
</evidence>
<feature type="compositionally biased region" description="Polar residues" evidence="7">
    <location>
        <begin position="323"/>
        <end position="332"/>
    </location>
</feature>
<dbReference type="PANTHER" id="PTHR23110">
    <property type="entry name" value="BTB DOMAIN TRANSCRIPTION FACTOR"/>
    <property type="match status" value="1"/>
</dbReference>
<dbReference type="AlphaFoldDB" id="A0A834VE64"/>
<evidence type="ECO:0000256" key="2">
    <source>
        <dbReference type="ARBA" id="ARBA00022782"/>
    </source>
</evidence>
<keyword evidence="6" id="KW-0479">Metal-binding</keyword>
<comment type="function">
    <text evidence="5">Putative transcription factor required for axon growth and guidance in the central and peripheral nervous systems. Repels CNS axons away from the midline by promoting the expression of the midline repellent sli and its receptor robo.</text>
</comment>